<gene>
    <name evidence="2" type="ORF">C8N43_3279</name>
</gene>
<evidence type="ECO:0000313" key="2">
    <source>
        <dbReference type="EMBL" id="PTX54464.1"/>
    </source>
</evidence>
<dbReference type="Pfam" id="PF04391">
    <property type="entry name" value="DUF533"/>
    <property type="match status" value="1"/>
</dbReference>
<dbReference type="SUPFAM" id="SSF158682">
    <property type="entry name" value="TerB-like"/>
    <property type="match status" value="1"/>
</dbReference>
<dbReference type="EMBL" id="QBKS01000002">
    <property type="protein sequence ID" value="PTX54464.1"/>
    <property type="molecule type" value="Genomic_DNA"/>
</dbReference>
<dbReference type="InterPro" id="IPR007486">
    <property type="entry name" value="YebE"/>
</dbReference>
<proteinExistence type="predicted"/>
<feature type="compositionally biased region" description="Gly residues" evidence="1">
    <location>
        <begin position="39"/>
        <end position="58"/>
    </location>
</feature>
<dbReference type="InterPro" id="IPR029024">
    <property type="entry name" value="TerB-like"/>
</dbReference>
<evidence type="ECO:0000256" key="1">
    <source>
        <dbReference type="SAM" id="MobiDB-lite"/>
    </source>
</evidence>
<dbReference type="Proteomes" id="UP000243978">
    <property type="component" value="Unassembled WGS sequence"/>
</dbReference>
<keyword evidence="3" id="KW-1185">Reference proteome</keyword>
<name>A0A2T6BEK7_9RHOB</name>
<reference evidence="2 3" key="1">
    <citation type="submission" date="2018-04" db="EMBL/GenBank/DDBJ databases">
        <title>Genomic Encyclopedia of Archaeal and Bacterial Type Strains, Phase II (KMG-II): from individual species to whole genera.</title>
        <authorList>
            <person name="Goeker M."/>
        </authorList>
    </citation>
    <scope>NUCLEOTIDE SEQUENCE [LARGE SCALE GENOMIC DNA]</scope>
    <source>
        <strain evidence="2 3">DSM 100977</strain>
    </source>
</reference>
<dbReference type="OrthoDB" id="7866618at2"/>
<dbReference type="AlphaFoldDB" id="A0A2T6BEK7"/>
<feature type="region of interest" description="Disordered" evidence="1">
    <location>
        <begin position="28"/>
        <end position="58"/>
    </location>
</feature>
<evidence type="ECO:0000313" key="3">
    <source>
        <dbReference type="Proteomes" id="UP000243978"/>
    </source>
</evidence>
<protein>
    <submittedName>
        <fullName evidence="2">Uncharacterized membrane protein YebE (DUF533 family)</fullName>
    </submittedName>
</protein>
<dbReference type="CDD" id="cd07178">
    <property type="entry name" value="terB_like_YebE"/>
    <property type="match status" value="1"/>
</dbReference>
<dbReference type="Gene3D" id="1.10.3680.10">
    <property type="entry name" value="TerB-like"/>
    <property type="match status" value="1"/>
</dbReference>
<sequence length="244" mass="24147">MSLMRMVTKVAIGFAVAKGMQKVQQSGGLSKAMESLKGSAGGTGGTGQPGGTGGLGGMLSGMAGGADGSGGGGLGGLLGGAGGAGGLAGGLGGIGGLLGGLATARGGEGDSLEALLSQDNPKEEPPEEDSAGLMIRAMIMAARCDGEIDDIEKETLMATIGEEATEADMAFVRDAMGEPVDAASLARDTPKGMETQVYSMSVMAIEPDHPAEAKFLHELATSLGLGQATVNEIHDSFGVQRLYS</sequence>
<accession>A0A2T6BEK7</accession>
<organism evidence="2 3">
    <name type="scientific">Litoreibacter ponti</name>
    <dbReference type="NCBI Taxonomy" id="1510457"/>
    <lineage>
        <taxon>Bacteria</taxon>
        <taxon>Pseudomonadati</taxon>
        <taxon>Pseudomonadota</taxon>
        <taxon>Alphaproteobacteria</taxon>
        <taxon>Rhodobacterales</taxon>
        <taxon>Roseobacteraceae</taxon>
        <taxon>Litoreibacter</taxon>
    </lineage>
</organism>
<dbReference type="RefSeq" id="WP_107846794.1">
    <property type="nucleotide sequence ID" value="NZ_QBKS01000002.1"/>
</dbReference>
<comment type="caution">
    <text evidence="2">The sequence shown here is derived from an EMBL/GenBank/DDBJ whole genome shotgun (WGS) entry which is preliminary data.</text>
</comment>